<dbReference type="GO" id="GO:0016853">
    <property type="term" value="F:isomerase activity"/>
    <property type="evidence" value="ECO:0007669"/>
    <property type="project" value="InterPro"/>
</dbReference>
<dbReference type="GO" id="GO:0005975">
    <property type="term" value="P:carbohydrate metabolic process"/>
    <property type="evidence" value="ECO:0007669"/>
    <property type="project" value="InterPro"/>
</dbReference>
<evidence type="ECO:0000313" key="2">
    <source>
        <dbReference type="Proteomes" id="UP000307768"/>
    </source>
</evidence>
<dbReference type="AlphaFoldDB" id="A0A5Q6S3P4"/>
<protein>
    <submittedName>
        <fullName evidence="1">Galactose mutarotase</fullName>
    </submittedName>
</protein>
<dbReference type="OrthoDB" id="4739604at2"/>
<dbReference type="Proteomes" id="UP000307768">
    <property type="component" value="Unassembled WGS sequence"/>
</dbReference>
<organism evidence="1 2">
    <name type="scientific">Mumia zhuanghuii</name>
    <dbReference type="NCBI Taxonomy" id="2585211"/>
    <lineage>
        <taxon>Bacteria</taxon>
        <taxon>Bacillati</taxon>
        <taxon>Actinomycetota</taxon>
        <taxon>Actinomycetes</taxon>
        <taxon>Propionibacteriales</taxon>
        <taxon>Nocardioidaceae</taxon>
        <taxon>Mumia</taxon>
    </lineage>
</organism>
<dbReference type="SUPFAM" id="SSF74650">
    <property type="entry name" value="Galactose mutarotase-like"/>
    <property type="match status" value="1"/>
</dbReference>
<sequence length="288" mass="30728">MISLASGSWTATIDPYGAGLASLRRDGRDVVVPRVAGDGGFPFYRGAVLAPWPNRLEDGAYDFGGRSHQVPVNEPEGGTALHGLVVERAWTVVDQRGDAVRLTVDVPRSDGYPYAVRLDLAYQLGPDGLASELVATNDGAEPAPYGCGVHPYLVLDEGEATEVELGAGRYLESSPDRKLPVGLHDVDGSAYDFRVPRPLDGAELDTPYTDLVRSDDGVVTVRVGRTVLRGTEGVRWIQVYTPVGRGSLAVEPCSSPANAFRTGQDLVVLAPGEQHTLAWTLSRPPLVA</sequence>
<dbReference type="EMBL" id="VDFQ02000001">
    <property type="protein sequence ID" value="KAA1424966.1"/>
    <property type="molecule type" value="Genomic_DNA"/>
</dbReference>
<dbReference type="InterPro" id="IPR011013">
    <property type="entry name" value="Gal_mutarotase_sf_dom"/>
</dbReference>
<accession>A0A5Q6S3P4</accession>
<dbReference type="GO" id="GO:0030246">
    <property type="term" value="F:carbohydrate binding"/>
    <property type="evidence" value="ECO:0007669"/>
    <property type="project" value="InterPro"/>
</dbReference>
<proteinExistence type="predicted"/>
<dbReference type="InterPro" id="IPR008183">
    <property type="entry name" value="Aldose_1/G6P_1-epimerase"/>
</dbReference>
<reference evidence="1 2" key="1">
    <citation type="submission" date="2019-09" db="EMBL/GenBank/DDBJ databases">
        <title>Mumia zhuanghuii sp. nov. isolated from the intestinal contents of plateau pika (Ochotona curzoniae) in the Qinghai-Tibet plateau of China.</title>
        <authorList>
            <person name="Tian Z."/>
        </authorList>
    </citation>
    <scope>NUCLEOTIDE SEQUENCE [LARGE SCALE GENOMIC DNA]</scope>
    <source>
        <strain evidence="2">350</strain>
    </source>
</reference>
<dbReference type="Gene3D" id="2.70.98.10">
    <property type="match status" value="1"/>
</dbReference>
<dbReference type="RefSeq" id="WP_149768139.1">
    <property type="nucleotide sequence ID" value="NZ_VDFQ02000001.1"/>
</dbReference>
<dbReference type="InterPro" id="IPR014718">
    <property type="entry name" value="GH-type_carb-bd"/>
</dbReference>
<name>A0A5Q6S3P4_9ACTN</name>
<dbReference type="Pfam" id="PF01263">
    <property type="entry name" value="Aldose_epim"/>
    <property type="match status" value="1"/>
</dbReference>
<gene>
    <name evidence="1" type="ORF">FE697_003455</name>
</gene>
<evidence type="ECO:0000313" key="1">
    <source>
        <dbReference type="EMBL" id="KAA1424966.1"/>
    </source>
</evidence>
<comment type="caution">
    <text evidence="1">The sequence shown here is derived from an EMBL/GenBank/DDBJ whole genome shotgun (WGS) entry which is preliminary data.</text>
</comment>